<evidence type="ECO:0000313" key="2">
    <source>
        <dbReference type="EMBL" id="KAH7251865.1"/>
    </source>
</evidence>
<comment type="caution">
    <text evidence="2">The sequence shown here is derived from an EMBL/GenBank/DDBJ whole genome shotgun (WGS) entry which is preliminary data.</text>
</comment>
<keyword evidence="1" id="KW-0812">Transmembrane</keyword>
<organism evidence="2 3">
    <name type="scientific">Fusarium tricinctum</name>
    <dbReference type="NCBI Taxonomy" id="61284"/>
    <lineage>
        <taxon>Eukaryota</taxon>
        <taxon>Fungi</taxon>
        <taxon>Dikarya</taxon>
        <taxon>Ascomycota</taxon>
        <taxon>Pezizomycotina</taxon>
        <taxon>Sordariomycetes</taxon>
        <taxon>Hypocreomycetidae</taxon>
        <taxon>Hypocreales</taxon>
        <taxon>Nectriaceae</taxon>
        <taxon>Fusarium</taxon>
        <taxon>Fusarium tricinctum species complex</taxon>
    </lineage>
</organism>
<protein>
    <submittedName>
        <fullName evidence="2">Uncharacterized protein</fullName>
    </submittedName>
</protein>
<dbReference type="AlphaFoldDB" id="A0A8K0WDA9"/>
<proteinExistence type="predicted"/>
<gene>
    <name evidence="2" type="ORF">BKA59DRAFT_473081</name>
</gene>
<feature type="transmembrane region" description="Helical" evidence="1">
    <location>
        <begin position="6"/>
        <end position="28"/>
    </location>
</feature>
<name>A0A8K0WDA9_9HYPO</name>
<keyword evidence="1" id="KW-1133">Transmembrane helix</keyword>
<keyword evidence="1" id="KW-0472">Membrane</keyword>
<evidence type="ECO:0000313" key="3">
    <source>
        <dbReference type="Proteomes" id="UP000813427"/>
    </source>
</evidence>
<reference evidence="2" key="1">
    <citation type="journal article" date="2021" name="Nat. Commun.">
        <title>Genetic determinants of endophytism in the Arabidopsis root mycobiome.</title>
        <authorList>
            <person name="Mesny F."/>
            <person name="Miyauchi S."/>
            <person name="Thiergart T."/>
            <person name="Pickel B."/>
            <person name="Atanasova L."/>
            <person name="Karlsson M."/>
            <person name="Huettel B."/>
            <person name="Barry K.W."/>
            <person name="Haridas S."/>
            <person name="Chen C."/>
            <person name="Bauer D."/>
            <person name="Andreopoulos W."/>
            <person name="Pangilinan J."/>
            <person name="LaButti K."/>
            <person name="Riley R."/>
            <person name="Lipzen A."/>
            <person name="Clum A."/>
            <person name="Drula E."/>
            <person name="Henrissat B."/>
            <person name="Kohler A."/>
            <person name="Grigoriev I.V."/>
            <person name="Martin F.M."/>
            <person name="Hacquard S."/>
        </authorList>
    </citation>
    <scope>NUCLEOTIDE SEQUENCE</scope>
    <source>
        <strain evidence="2">MPI-SDFR-AT-0068</strain>
    </source>
</reference>
<dbReference type="EMBL" id="JAGPXF010000003">
    <property type="protein sequence ID" value="KAH7251865.1"/>
    <property type="molecule type" value="Genomic_DNA"/>
</dbReference>
<evidence type="ECO:0000256" key="1">
    <source>
        <dbReference type="SAM" id="Phobius"/>
    </source>
</evidence>
<sequence length="79" mass="8709">MTRTPIITIMSSISISFVALPWLLGLVVPMTSKYDVNGGEGLPQPPYSAKASSNHIITLPLMRQDIVHGVWVPKKFIFT</sequence>
<keyword evidence="3" id="KW-1185">Reference proteome</keyword>
<accession>A0A8K0WDA9</accession>
<dbReference type="Proteomes" id="UP000813427">
    <property type="component" value="Unassembled WGS sequence"/>
</dbReference>